<feature type="region of interest" description="Disordered" evidence="1">
    <location>
        <begin position="145"/>
        <end position="178"/>
    </location>
</feature>
<evidence type="ECO:0000313" key="2">
    <source>
        <dbReference type="EMBL" id="GLC55258.1"/>
    </source>
</evidence>
<sequence length="178" mass="19721">MGLTDMLTSAIRGHTGLHYVPSFNDFVSGAADDVEDMELRRDQESRAPPASASVNAPKPMSNKTDDLPAMTSMVGDIHKVNRPIPERRADWLIDNARGGRHAPSVWQYILSSQNKEQLPRFDDLTSQPRQETIGVAELQKHFKVSPSQASSMVAEADRDNDSRISREEFEDIIASSSA</sequence>
<organism evidence="2 3">
    <name type="scientific">Pleodorina starrii</name>
    <dbReference type="NCBI Taxonomy" id="330485"/>
    <lineage>
        <taxon>Eukaryota</taxon>
        <taxon>Viridiplantae</taxon>
        <taxon>Chlorophyta</taxon>
        <taxon>core chlorophytes</taxon>
        <taxon>Chlorophyceae</taxon>
        <taxon>CS clade</taxon>
        <taxon>Chlamydomonadales</taxon>
        <taxon>Volvocaceae</taxon>
        <taxon>Pleodorina</taxon>
    </lineage>
</organism>
<name>A0A9W6F3K3_9CHLO</name>
<proteinExistence type="predicted"/>
<gene>
    <name evidence="2" type="primary">PLEST001156</name>
    <name evidence="2" type="ORF">PLESTB_000965100</name>
</gene>
<dbReference type="Gene3D" id="1.10.238.10">
    <property type="entry name" value="EF-hand"/>
    <property type="match status" value="1"/>
</dbReference>
<accession>A0A9W6F3K3</accession>
<dbReference type="InterPro" id="IPR011992">
    <property type="entry name" value="EF-hand-dom_pair"/>
</dbReference>
<evidence type="ECO:0000313" key="3">
    <source>
        <dbReference type="Proteomes" id="UP001165080"/>
    </source>
</evidence>
<feature type="region of interest" description="Disordered" evidence="1">
    <location>
        <begin position="37"/>
        <end position="68"/>
    </location>
</feature>
<dbReference type="EMBL" id="BRXU01000012">
    <property type="protein sequence ID" value="GLC55258.1"/>
    <property type="molecule type" value="Genomic_DNA"/>
</dbReference>
<keyword evidence="3" id="KW-1185">Reference proteome</keyword>
<comment type="caution">
    <text evidence="2">The sequence shown here is derived from an EMBL/GenBank/DDBJ whole genome shotgun (WGS) entry which is preliminary data.</text>
</comment>
<dbReference type="OrthoDB" id="528303at2759"/>
<reference evidence="2 3" key="1">
    <citation type="journal article" date="2023" name="Commun. Biol.">
        <title>Reorganization of the ancestral sex-determining regions during the evolution of trioecy in Pleodorina starrii.</title>
        <authorList>
            <person name="Takahashi K."/>
            <person name="Suzuki S."/>
            <person name="Kawai-Toyooka H."/>
            <person name="Yamamoto K."/>
            <person name="Hamaji T."/>
            <person name="Ootsuki R."/>
            <person name="Yamaguchi H."/>
            <person name="Kawachi M."/>
            <person name="Higashiyama T."/>
            <person name="Nozaki H."/>
        </authorList>
    </citation>
    <scope>NUCLEOTIDE SEQUENCE [LARGE SCALE GENOMIC DNA]</scope>
    <source>
        <strain evidence="2 3">NIES-4479</strain>
    </source>
</reference>
<feature type="compositionally biased region" description="Basic and acidic residues" evidence="1">
    <location>
        <begin position="155"/>
        <end position="167"/>
    </location>
</feature>
<protein>
    <recommendedName>
        <fullName evidence="4">EF-hand domain-containing protein</fullName>
    </recommendedName>
</protein>
<dbReference type="SUPFAM" id="SSF47473">
    <property type="entry name" value="EF-hand"/>
    <property type="match status" value="1"/>
</dbReference>
<evidence type="ECO:0008006" key="4">
    <source>
        <dbReference type="Google" id="ProtNLM"/>
    </source>
</evidence>
<dbReference type="AlphaFoldDB" id="A0A9W6F3K3"/>
<dbReference type="Proteomes" id="UP001165080">
    <property type="component" value="Unassembled WGS sequence"/>
</dbReference>
<evidence type="ECO:0000256" key="1">
    <source>
        <dbReference type="SAM" id="MobiDB-lite"/>
    </source>
</evidence>